<dbReference type="Proteomes" id="UP000034445">
    <property type="component" value="Unassembled WGS sequence"/>
</dbReference>
<evidence type="ECO:0000313" key="1">
    <source>
        <dbReference type="EMBL" id="KKW29528.1"/>
    </source>
</evidence>
<accession>A0A0G1XE16</accession>
<sequence length="35" mass="3651">MKFVAVFVLVSAAAGFFVFFAPDWIGAQGESGAGR</sequence>
<organism evidence="1 2">
    <name type="scientific">Candidatus Kaiserbacteria bacterium GW2011_GWC2_52_8b</name>
    <dbReference type="NCBI Taxonomy" id="1618676"/>
    <lineage>
        <taxon>Bacteria</taxon>
        <taxon>Candidatus Kaiseribacteriota</taxon>
    </lineage>
</organism>
<evidence type="ECO:0000313" key="2">
    <source>
        <dbReference type="Proteomes" id="UP000034445"/>
    </source>
</evidence>
<name>A0A0G1XE16_9BACT</name>
<proteinExistence type="predicted"/>
<dbReference type="AlphaFoldDB" id="A0A0G1XE16"/>
<reference evidence="1 2" key="1">
    <citation type="journal article" date="2015" name="Nature">
        <title>rRNA introns, odd ribosomes, and small enigmatic genomes across a large radiation of phyla.</title>
        <authorList>
            <person name="Brown C.T."/>
            <person name="Hug L.A."/>
            <person name="Thomas B.C."/>
            <person name="Sharon I."/>
            <person name="Castelle C.J."/>
            <person name="Singh A."/>
            <person name="Wilkins M.J."/>
            <person name="Williams K.H."/>
            <person name="Banfield J.F."/>
        </authorList>
    </citation>
    <scope>NUCLEOTIDE SEQUENCE [LARGE SCALE GENOMIC DNA]</scope>
</reference>
<dbReference type="EMBL" id="LCRF01000072">
    <property type="protein sequence ID" value="KKW29528.1"/>
    <property type="molecule type" value="Genomic_DNA"/>
</dbReference>
<gene>
    <name evidence="1" type="ORF">UY74_C0072G0006</name>
</gene>
<comment type="caution">
    <text evidence="1">The sequence shown here is derived from an EMBL/GenBank/DDBJ whole genome shotgun (WGS) entry which is preliminary data.</text>
</comment>
<protein>
    <submittedName>
        <fullName evidence="1">Uncharacterized protein</fullName>
    </submittedName>
</protein>